<feature type="transmembrane region" description="Helical" evidence="7">
    <location>
        <begin position="360"/>
        <end position="377"/>
    </location>
</feature>
<evidence type="ECO:0000256" key="7">
    <source>
        <dbReference type="SAM" id="Phobius"/>
    </source>
</evidence>
<evidence type="ECO:0000256" key="6">
    <source>
        <dbReference type="ARBA" id="ARBA00023136"/>
    </source>
</evidence>
<comment type="subcellular location">
    <subcellularLocation>
        <location evidence="1">Cell membrane</location>
        <topology evidence="1">Multi-pass membrane protein</topology>
    </subcellularLocation>
</comment>
<dbReference type="RefSeq" id="WP_188471209.1">
    <property type="nucleotide sequence ID" value="NZ_BMFZ01000002.1"/>
</dbReference>
<dbReference type="Proteomes" id="UP000627464">
    <property type="component" value="Unassembled WGS sequence"/>
</dbReference>
<dbReference type="Gene3D" id="1.20.1250.20">
    <property type="entry name" value="MFS general substrate transporter like domains"/>
    <property type="match status" value="1"/>
</dbReference>
<evidence type="ECO:0000256" key="5">
    <source>
        <dbReference type="ARBA" id="ARBA00022989"/>
    </source>
</evidence>
<evidence type="ECO:0000313" key="8">
    <source>
        <dbReference type="EMBL" id="GGA37868.1"/>
    </source>
</evidence>
<evidence type="ECO:0000313" key="9">
    <source>
        <dbReference type="Proteomes" id="UP000627464"/>
    </source>
</evidence>
<gene>
    <name evidence="8" type="ORF">GCM10011328_10990</name>
</gene>
<keyword evidence="6 7" id="KW-0472">Membrane</keyword>
<feature type="transmembrane region" description="Helical" evidence="7">
    <location>
        <begin position="144"/>
        <end position="167"/>
    </location>
</feature>
<evidence type="ECO:0000256" key="2">
    <source>
        <dbReference type="ARBA" id="ARBA00022448"/>
    </source>
</evidence>
<feature type="transmembrane region" description="Helical" evidence="7">
    <location>
        <begin position="20"/>
        <end position="44"/>
    </location>
</feature>
<keyword evidence="9" id="KW-1185">Reference proteome</keyword>
<feature type="transmembrane region" description="Helical" evidence="7">
    <location>
        <begin position="227"/>
        <end position="247"/>
    </location>
</feature>
<feature type="transmembrane region" description="Helical" evidence="7">
    <location>
        <begin position="259"/>
        <end position="278"/>
    </location>
</feature>
<dbReference type="InterPro" id="IPR036259">
    <property type="entry name" value="MFS_trans_sf"/>
</dbReference>
<feature type="transmembrane region" description="Helical" evidence="7">
    <location>
        <begin position="50"/>
        <end position="71"/>
    </location>
</feature>
<accession>A0ABQ1G6T5</accession>
<evidence type="ECO:0000256" key="1">
    <source>
        <dbReference type="ARBA" id="ARBA00004651"/>
    </source>
</evidence>
<protein>
    <recommendedName>
        <fullName evidence="10">MFS transporter</fullName>
    </recommendedName>
</protein>
<feature type="transmembrane region" description="Helical" evidence="7">
    <location>
        <begin position="173"/>
        <end position="200"/>
    </location>
</feature>
<feature type="transmembrane region" description="Helical" evidence="7">
    <location>
        <begin position="290"/>
        <end position="310"/>
    </location>
</feature>
<organism evidence="8 9">
    <name type="scientific">Hafnia psychrotolerans</name>
    <dbReference type="NCBI Taxonomy" id="1477018"/>
    <lineage>
        <taxon>Bacteria</taxon>
        <taxon>Pseudomonadati</taxon>
        <taxon>Pseudomonadota</taxon>
        <taxon>Gammaproteobacteria</taxon>
        <taxon>Enterobacterales</taxon>
        <taxon>Hafniaceae</taxon>
        <taxon>Hafnia</taxon>
    </lineage>
</organism>
<comment type="caution">
    <text evidence="8">The sequence shown here is derived from an EMBL/GenBank/DDBJ whole genome shotgun (WGS) entry which is preliminary data.</text>
</comment>
<name>A0ABQ1G6T5_9GAMM</name>
<evidence type="ECO:0000256" key="4">
    <source>
        <dbReference type="ARBA" id="ARBA00022692"/>
    </source>
</evidence>
<evidence type="ECO:0008006" key="10">
    <source>
        <dbReference type="Google" id="ProtNLM"/>
    </source>
</evidence>
<feature type="transmembrane region" description="Helical" evidence="7">
    <location>
        <begin position="383"/>
        <end position="401"/>
    </location>
</feature>
<feature type="transmembrane region" description="Helical" evidence="7">
    <location>
        <begin position="316"/>
        <end position="340"/>
    </location>
</feature>
<keyword evidence="3" id="KW-1003">Cell membrane</keyword>
<proteinExistence type="predicted"/>
<dbReference type="PANTHER" id="PTHR43266:SF8">
    <property type="entry name" value="MACROLIDE-EFFLUX PROTEIN"/>
    <property type="match status" value="1"/>
</dbReference>
<keyword evidence="5 7" id="KW-1133">Transmembrane helix</keyword>
<dbReference type="PANTHER" id="PTHR43266">
    <property type="entry name" value="MACROLIDE-EFFLUX PROTEIN"/>
    <property type="match status" value="1"/>
</dbReference>
<feature type="transmembrane region" description="Helical" evidence="7">
    <location>
        <begin position="83"/>
        <end position="103"/>
    </location>
</feature>
<dbReference type="EMBL" id="BMFZ01000002">
    <property type="protein sequence ID" value="GGA37868.1"/>
    <property type="molecule type" value="Genomic_DNA"/>
</dbReference>
<evidence type="ECO:0000256" key="3">
    <source>
        <dbReference type="ARBA" id="ARBA00022475"/>
    </source>
</evidence>
<dbReference type="SUPFAM" id="SSF103473">
    <property type="entry name" value="MFS general substrate transporter"/>
    <property type="match status" value="1"/>
</dbReference>
<sequence>MNTLLIALIGALRSHRWLRLLGCAFILSSMGNGLTQVVVFGQLLRWQASPLTLTLAYMLATLPGFIGSVWGEHLSRKISPLKILILCEVLGMLALICPLYGLLRHSIPALLAVQSAEALLSGMSYPALTLLLKRGLSDNELPAATAMETLIFASQVLLGTGLGVVLFDVLSPLTLLAIDALSFCASAGLLAGSAAVFHVVTSPVDTLSPDHPRLRWRNCSALQRRSLLLLPALAAVGSPAMALLPAVAQQIRPEETTALALPLLFIRSLGQLCGPLLMNADKLQRYGASNVRLLLCLVLFLGGYFLLPLLSASPVAALGLIFGAHLASNVVFALGTFGVLRHFSAEQVATASAMAWRGQVMIAAVATGCAGLLAESIGATCALYSISLVSLVCVAILLWRYRA</sequence>
<keyword evidence="4 7" id="KW-0812">Transmembrane</keyword>
<keyword evidence="2" id="KW-0813">Transport</keyword>
<feature type="transmembrane region" description="Helical" evidence="7">
    <location>
        <begin position="109"/>
        <end position="132"/>
    </location>
</feature>
<reference evidence="9" key="1">
    <citation type="journal article" date="2019" name="Int. J. Syst. Evol. Microbiol.">
        <title>The Global Catalogue of Microorganisms (GCM) 10K type strain sequencing project: providing services to taxonomists for standard genome sequencing and annotation.</title>
        <authorList>
            <consortium name="The Broad Institute Genomics Platform"/>
            <consortium name="The Broad Institute Genome Sequencing Center for Infectious Disease"/>
            <person name="Wu L."/>
            <person name="Ma J."/>
        </authorList>
    </citation>
    <scope>NUCLEOTIDE SEQUENCE [LARGE SCALE GENOMIC DNA]</scope>
    <source>
        <strain evidence="9">CGMCC 1.12806</strain>
    </source>
</reference>